<protein>
    <recommendedName>
        <fullName evidence="5">Ubiquitin-like domain-containing protein</fullName>
    </recommendedName>
</protein>
<proteinExistence type="predicted"/>
<dbReference type="PROSITE" id="PS00678">
    <property type="entry name" value="WD_REPEATS_1"/>
    <property type="match status" value="3"/>
</dbReference>
<dbReference type="SUPFAM" id="SSF54236">
    <property type="entry name" value="Ubiquitin-like"/>
    <property type="match status" value="1"/>
</dbReference>
<dbReference type="InterPro" id="IPR036322">
    <property type="entry name" value="WD40_repeat_dom_sf"/>
</dbReference>
<reference evidence="6" key="1">
    <citation type="submission" date="2023-08" db="EMBL/GenBank/DDBJ databases">
        <authorList>
            <person name="Chen Y."/>
            <person name="Shah S."/>
            <person name="Dougan E. K."/>
            <person name="Thang M."/>
            <person name="Chan C."/>
        </authorList>
    </citation>
    <scope>NUCLEOTIDE SEQUENCE</scope>
</reference>
<gene>
    <name evidence="6" type="ORF">EVOR1521_LOCUS10159</name>
</gene>
<feature type="chain" id="PRO_5041371328" description="Ubiquitin-like domain-containing protein" evidence="4">
    <location>
        <begin position="16"/>
        <end position="352"/>
    </location>
</feature>
<keyword evidence="7" id="KW-1185">Reference proteome</keyword>
<dbReference type="PROSITE" id="PS50053">
    <property type="entry name" value="UBIQUITIN_2"/>
    <property type="match status" value="1"/>
</dbReference>
<keyword evidence="1 3" id="KW-0853">WD repeat</keyword>
<dbReference type="AlphaFoldDB" id="A0AA36I9W2"/>
<comment type="caution">
    <text evidence="6">The sequence shown here is derived from an EMBL/GenBank/DDBJ whole genome shotgun (WGS) entry which is preliminary data.</text>
</comment>
<evidence type="ECO:0000313" key="7">
    <source>
        <dbReference type="Proteomes" id="UP001178507"/>
    </source>
</evidence>
<feature type="repeat" description="WD" evidence="3">
    <location>
        <begin position="308"/>
        <end position="349"/>
    </location>
</feature>
<dbReference type="CDD" id="cd17039">
    <property type="entry name" value="Ubl_ubiquitin_like"/>
    <property type="match status" value="1"/>
</dbReference>
<dbReference type="PROSITE" id="PS50294">
    <property type="entry name" value="WD_REPEATS_REGION"/>
    <property type="match status" value="3"/>
</dbReference>
<dbReference type="InterPro" id="IPR019775">
    <property type="entry name" value="WD40_repeat_CS"/>
</dbReference>
<organism evidence="6 7">
    <name type="scientific">Effrenium voratum</name>
    <dbReference type="NCBI Taxonomy" id="2562239"/>
    <lineage>
        <taxon>Eukaryota</taxon>
        <taxon>Sar</taxon>
        <taxon>Alveolata</taxon>
        <taxon>Dinophyceae</taxon>
        <taxon>Suessiales</taxon>
        <taxon>Symbiodiniaceae</taxon>
        <taxon>Effrenium</taxon>
    </lineage>
</organism>
<name>A0AA36I9W2_9DINO</name>
<dbReference type="InterPro" id="IPR020472">
    <property type="entry name" value="WD40_PAC1"/>
</dbReference>
<dbReference type="PRINTS" id="PR00320">
    <property type="entry name" value="GPROTEINBRPT"/>
</dbReference>
<feature type="repeat" description="WD" evidence="3">
    <location>
        <begin position="142"/>
        <end position="183"/>
    </location>
</feature>
<evidence type="ECO:0000256" key="4">
    <source>
        <dbReference type="SAM" id="SignalP"/>
    </source>
</evidence>
<keyword evidence="2" id="KW-0677">Repeat</keyword>
<sequence>MVRVAVVALSGAVLLEEDLPGDCSVGELKAKLQPRCGVVANEQQLARGSDILDDGSFLGDLAEEALCLTFVRSLTRMVLSGGRDRKLSLWDLNRSEADCDFEGHAQAVRCLEVDWQSQRALSGSVDASLRLWDLARGGHLQLCGHDDSVECLSVCWDTNFALSASLDRSLRMWNVLSGEVTTELLDLPSHALCLEMDWVEHQALCACADGSLLLWGIPGVQRAEKQHLARRLVANWPDMQAIMGCVDGRVMIWDLRLLQVLKTLAEEHPQIICMSAVPNLSELAIGAADGRLYLWSCRGGATAPSKIMDAHSSPVRVLDVDWSGRSALTSGEDGVLKFWNLTMGQCLRAPWQ</sequence>
<dbReference type="PANTHER" id="PTHR19848">
    <property type="entry name" value="WD40 REPEAT PROTEIN"/>
    <property type="match status" value="1"/>
</dbReference>
<dbReference type="Proteomes" id="UP001178507">
    <property type="component" value="Unassembled WGS sequence"/>
</dbReference>
<evidence type="ECO:0000256" key="1">
    <source>
        <dbReference type="ARBA" id="ARBA00022574"/>
    </source>
</evidence>
<feature type="signal peptide" evidence="4">
    <location>
        <begin position="1"/>
        <end position="15"/>
    </location>
</feature>
<dbReference type="InterPro" id="IPR000626">
    <property type="entry name" value="Ubiquitin-like_dom"/>
</dbReference>
<feature type="domain" description="Ubiquitin-like" evidence="5">
    <location>
        <begin position="2"/>
        <end position="61"/>
    </location>
</feature>
<dbReference type="PROSITE" id="PS50082">
    <property type="entry name" value="WD_REPEATS_2"/>
    <property type="match status" value="3"/>
</dbReference>
<feature type="repeat" description="WD" evidence="3">
    <location>
        <begin position="101"/>
        <end position="142"/>
    </location>
</feature>
<dbReference type="SMART" id="SM00320">
    <property type="entry name" value="WD40"/>
    <property type="match status" value="6"/>
</dbReference>
<evidence type="ECO:0000313" key="6">
    <source>
        <dbReference type="EMBL" id="CAJ1382898.1"/>
    </source>
</evidence>
<evidence type="ECO:0000256" key="3">
    <source>
        <dbReference type="PROSITE-ProRule" id="PRU00221"/>
    </source>
</evidence>
<evidence type="ECO:0000259" key="5">
    <source>
        <dbReference type="PROSITE" id="PS50053"/>
    </source>
</evidence>
<dbReference type="Pfam" id="PF00400">
    <property type="entry name" value="WD40"/>
    <property type="match status" value="3"/>
</dbReference>
<dbReference type="Gene3D" id="2.130.10.10">
    <property type="entry name" value="YVTN repeat-like/Quinoprotein amine dehydrogenase"/>
    <property type="match status" value="2"/>
</dbReference>
<evidence type="ECO:0000256" key="2">
    <source>
        <dbReference type="ARBA" id="ARBA00022737"/>
    </source>
</evidence>
<keyword evidence="4" id="KW-0732">Signal</keyword>
<dbReference type="PANTHER" id="PTHR19848:SF8">
    <property type="entry name" value="F-BOX AND WD REPEAT DOMAIN CONTAINING 7"/>
    <property type="match status" value="1"/>
</dbReference>
<dbReference type="InterPro" id="IPR015943">
    <property type="entry name" value="WD40/YVTN_repeat-like_dom_sf"/>
</dbReference>
<accession>A0AA36I9W2</accession>
<dbReference type="InterPro" id="IPR029071">
    <property type="entry name" value="Ubiquitin-like_domsf"/>
</dbReference>
<dbReference type="InterPro" id="IPR001680">
    <property type="entry name" value="WD40_rpt"/>
</dbReference>
<dbReference type="EMBL" id="CAUJNA010000956">
    <property type="protein sequence ID" value="CAJ1382898.1"/>
    <property type="molecule type" value="Genomic_DNA"/>
</dbReference>
<feature type="non-terminal residue" evidence="6">
    <location>
        <position position="1"/>
    </location>
</feature>
<dbReference type="SUPFAM" id="SSF50978">
    <property type="entry name" value="WD40 repeat-like"/>
    <property type="match status" value="1"/>
</dbReference>